<gene>
    <name evidence="2" type="ORF">AB1Y20_023396</name>
</gene>
<reference evidence="2 3" key="1">
    <citation type="journal article" date="2024" name="Science">
        <title>Giant polyketide synthase enzymes in the biosynthesis of giant marine polyether toxins.</title>
        <authorList>
            <person name="Fallon T.R."/>
            <person name="Shende V.V."/>
            <person name="Wierzbicki I.H."/>
            <person name="Pendleton A.L."/>
            <person name="Watervoot N.F."/>
            <person name="Auber R.P."/>
            <person name="Gonzalez D.J."/>
            <person name="Wisecaver J.H."/>
            <person name="Moore B.S."/>
        </authorList>
    </citation>
    <scope>NUCLEOTIDE SEQUENCE [LARGE SCALE GENOMIC DNA]</scope>
    <source>
        <strain evidence="2 3">12B1</strain>
    </source>
</reference>
<accession>A0AB34JGI7</accession>
<feature type="transmembrane region" description="Helical" evidence="1">
    <location>
        <begin position="106"/>
        <end position="130"/>
    </location>
</feature>
<keyword evidence="1" id="KW-0812">Transmembrane</keyword>
<evidence type="ECO:0000313" key="3">
    <source>
        <dbReference type="Proteomes" id="UP001515480"/>
    </source>
</evidence>
<proteinExistence type="predicted"/>
<evidence type="ECO:0000313" key="2">
    <source>
        <dbReference type="EMBL" id="KAL1519907.1"/>
    </source>
</evidence>
<evidence type="ECO:0008006" key="4">
    <source>
        <dbReference type="Google" id="ProtNLM"/>
    </source>
</evidence>
<evidence type="ECO:0000256" key="1">
    <source>
        <dbReference type="SAM" id="Phobius"/>
    </source>
</evidence>
<keyword evidence="3" id="KW-1185">Reference proteome</keyword>
<name>A0AB34JGI7_PRYPA</name>
<dbReference type="AlphaFoldDB" id="A0AB34JGI7"/>
<protein>
    <recommendedName>
        <fullName evidence="4">Transmembrane protein 107</fullName>
    </recommendedName>
</protein>
<keyword evidence="1" id="KW-1133">Transmembrane helix</keyword>
<comment type="caution">
    <text evidence="2">The sequence shown here is derived from an EMBL/GenBank/DDBJ whole genome shotgun (WGS) entry which is preliminary data.</text>
</comment>
<dbReference type="Proteomes" id="UP001515480">
    <property type="component" value="Unassembled WGS sequence"/>
</dbReference>
<keyword evidence="1" id="KW-0472">Membrane</keyword>
<dbReference type="EMBL" id="JBGBPQ010000009">
    <property type="protein sequence ID" value="KAL1519907.1"/>
    <property type="molecule type" value="Genomic_DNA"/>
</dbReference>
<sequence>MAASQPAAAPKQLTRKAAAALYNSQLRRNLGWFLQYADLRINGTGSERTLEGALFLSTNLAFVVAGGAFSGVGHAPAIGLMCDLAGTFSIWYHWEQCRLGGTKHPSVQLAMLFDYALAIPTVCVGLLYAASLGPDLPISAVVLSALAFSSLVAGWFYDKPRQYMLVHGLWHLFGAAAGVQLAQATEGISTLTGM</sequence>
<feature type="transmembrane region" description="Helical" evidence="1">
    <location>
        <begin position="75"/>
        <end position="94"/>
    </location>
</feature>
<feature type="transmembrane region" description="Helical" evidence="1">
    <location>
        <begin position="136"/>
        <end position="157"/>
    </location>
</feature>
<organism evidence="2 3">
    <name type="scientific">Prymnesium parvum</name>
    <name type="common">Toxic golden alga</name>
    <dbReference type="NCBI Taxonomy" id="97485"/>
    <lineage>
        <taxon>Eukaryota</taxon>
        <taxon>Haptista</taxon>
        <taxon>Haptophyta</taxon>
        <taxon>Prymnesiophyceae</taxon>
        <taxon>Prymnesiales</taxon>
        <taxon>Prymnesiaceae</taxon>
        <taxon>Prymnesium</taxon>
    </lineage>
</organism>